<dbReference type="RefSeq" id="WP_176152712.1">
    <property type="nucleotide sequence ID" value="NZ_FUYM01000028.1"/>
</dbReference>
<protein>
    <submittedName>
        <fullName evidence="15">Iron complex outermembrane recepter protein</fullName>
    </submittedName>
</protein>
<keyword evidence="5 11" id="KW-0812">Transmembrane</keyword>
<evidence type="ECO:0000256" key="9">
    <source>
        <dbReference type="ARBA" id="ARBA00023136"/>
    </source>
</evidence>
<evidence type="ECO:0000256" key="6">
    <source>
        <dbReference type="ARBA" id="ARBA00023004"/>
    </source>
</evidence>
<evidence type="ECO:0000256" key="1">
    <source>
        <dbReference type="ARBA" id="ARBA00004571"/>
    </source>
</evidence>
<reference evidence="16" key="1">
    <citation type="submission" date="2017-02" db="EMBL/GenBank/DDBJ databases">
        <authorList>
            <person name="Varghese N."/>
            <person name="Submissions S."/>
        </authorList>
    </citation>
    <scope>NUCLEOTIDE SEQUENCE [LARGE SCALE GENOMIC DNA]</scope>
    <source>
        <strain evidence="16">UM2</strain>
    </source>
</reference>
<evidence type="ECO:0000256" key="3">
    <source>
        <dbReference type="ARBA" id="ARBA00022452"/>
    </source>
</evidence>
<dbReference type="Gene3D" id="2.40.170.20">
    <property type="entry name" value="TonB-dependent receptor, beta-barrel domain"/>
    <property type="match status" value="2"/>
</dbReference>
<dbReference type="AlphaFoldDB" id="A0A1T5H179"/>
<comment type="similarity">
    <text evidence="11 12">Belongs to the TonB-dependent receptor family.</text>
</comment>
<keyword evidence="9 11" id="KW-0472">Membrane</keyword>
<gene>
    <name evidence="15" type="ORF">SAMN06295920_12811</name>
</gene>
<dbReference type="InterPro" id="IPR039426">
    <property type="entry name" value="TonB-dep_rcpt-like"/>
</dbReference>
<dbReference type="GO" id="GO:0006826">
    <property type="term" value="P:iron ion transport"/>
    <property type="evidence" value="ECO:0007669"/>
    <property type="project" value="UniProtKB-KW"/>
</dbReference>
<dbReference type="InterPro" id="IPR036942">
    <property type="entry name" value="Beta-barrel_TonB_sf"/>
</dbReference>
<evidence type="ECO:0000313" key="16">
    <source>
        <dbReference type="Proteomes" id="UP000189818"/>
    </source>
</evidence>
<dbReference type="PANTHER" id="PTHR32552:SF81">
    <property type="entry name" value="TONB-DEPENDENT OUTER MEMBRANE RECEPTOR"/>
    <property type="match status" value="1"/>
</dbReference>
<dbReference type="EMBL" id="FUYM01000028">
    <property type="protein sequence ID" value="SKC14436.1"/>
    <property type="molecule type" value="Genomic_DNA"/>
</dbReference>
<dbReference type="SUPFAM" id="SSF56935">
    <property type="entry name" value="Porins"/>
    <property type="match status" value="1"/>
</dbReference>
<feature type="domain" description="TonB-dependent receptor-like beta-barrel" evidence="13">
    <location>
        <begin position="324"/>
        <end position="723"/>
    </location>
</feature>
<evidence type="ECO:0000259" key="14">
    <source>
        <dbReference type="Pfam" id="PF07715"/>
    </source>
</evidence>
<keyword evidence="6" id="KW-0408">Iron</keyword>
<organism evidence="15 16">
    <name type="scientific">Rhizorhabdus histidinilytica</name>
    <dbReference type="NCBI Taxonomy" id="439228"/>
    <lineage>
        <taxon>Bacteria</taxon>
        <taxon>Pseudomonadati</taxon>
        <taxon>Pseudomonadota</taxon>
        <taxon>Alphaproteobacteria</taxon>
        <taxon>Sphingomonadales</taxon>
        <taxon>Sphingomonadaceae</taxon>
        <taxon>Rhizorhabdus</taxon>
    </lineage>
</organism>
<keyword evidence="3 11" id="KW-1134">Transmembrane beta strand</keyword>
<evidence type="ECO:0000256" key="12">
    <source>
        <dbReference type="RuleBase" id="RU003357"/>
    </source>
</evidence>
<keyword evidence="16" id="KW-1185">Reference proteome</keyword>
<accession>A0A1T5H179</accession>
<sequence length="759" mass="82300">MIARSLLFSGAMGSSIIALSIGSPVHAQDAEASLMSDIVVTARKRDETAQSVPVAISAFNGAQLEALGVTESKDLGKFTPGLQWKSDSPFGGNVIFVRGVGNNTTLFTGSPAVAVYLDEAYLNSQAFHGFSTFDVDRVEVLKGPQGTLYGRNTTGGAIKYITRQPDPDKGLTGEVNVNLGNFGLRKVDGGIGVALSEKAALRIGFVSHDRGGIYDDYVRDTKTTDVNVKAIRLQLLVKPTEKFSILLGGTYARSRSDDVRFKRVDTVDPATISFGPGGPSFSGRCANPGVGTAPGCTSILQLLGVPDDLNKDAFKVQSNLSRRESLERVDSWGAWLTMNYDFGGATLTSATSYYHLNLKGPQDVDATALNIAAIYDEGRPRQFSQEVRLTSDGSGDFRWVLGGYYFRESITQLKPVNLAGIGIGFGSAGKQKTDAIAAFAEGSYRFTDALDLTVGLRWSRDKRDVDFTYFTFASDGRENYRYADVLAAGFGPGSFTLNGRKKAWSNLSGRITLSYKIDDQAMVYASANRGYKGGEFNFGSDNPVTAGFVDPETVDAFEVGIKSQWFDRRLRFNAAAFYYKYRDKQETLFDTGTATLSNADARVKGVEVELTAVPVQGLTLNAGLSLLDAKYTDFPACQPDGSACDGNRLSDSPTSTLNLLAKYDFDLGGRTASIQGGANWTAKRFFDFRNVGYIADDGYWLFDARASYEIMDGLTAALWVQNIANTRYYTNGFDVSAFGYSLLLPGTPRSYGGSINYRF</sequence>
<evidence type="ECO:0000256" key="10">
    <source>
        <dbReference type="ARBA" id="ARBA00023237"/>
    </source>
</evidence>
<evidence type="ECO:0000256" key="11">
    <source>
        <dbReference type="PROSITE-ProRule" id="PRU01360"/>
    </source>
</evidence>
<dbReference type="STRING" id="439228.SAMN06295920_12811"/>
<dbReference type="Proteomes" id="UP000189818">
    <property type="component" value="Unassembled WGS sequence"/>
</dbReference>
<evidence type="ECO:0000256" key="8">
    <source>
        <dbReference type="ARBA" id="ARBA00023077"/>
    </source>
</evidence>
<evidence type="ECO:0000256" key="4">
    <source>
        <dbReference type="ARBA" id="ARBA00022496"/>
    </source>
</evidence>
<name>A0A1T5H179_9SPHN</name>
<keyword evidence="2 11" id="KW-0813">Transport</keyword>
<dbReference type="Pfam" id="PF00593">
    <property type="entry name" value="TonB_dep_Rec_b-barrel"/>
    <property type="match status" value="1"/>
</dbReference>
<dbReference type="CDD" id="cd01347">
    <property type="entry name" value="ligand_gated_channel"/>
    <property type="match status" value="1"/>
</dbReference>
<comment type="subcellular location">
    <subcellularLocation>
        <location evidence="1 11">Cell outer membrane</location>
        <topology evidence="1 11">Multi-pass membrane protein</topology>
    </subcellularLocation>
</comment>
<evidence type="ECO:0000256" key="5">
    <source>
        <dbReference type="ARBA" id="ARBA00022692"/>
    </source>
</evidence>
<evidence type="ECO:0000313" key="15">
    <source>
        <dbReference type="EMBL" id="SKC14436.1"/>
    </source>
</evidence>
<dbReference type="GO" id="GO:0009279">
    <property type="term" value="C:cell outer membrane"/>
    <property type="evidence" value="ECO:0007669"/>
    <property type="project" value="UniProtKB-SubCell"/>
</dbReference>
<proteinExistence type="inferred from homology"/>
<keyword evidence="8 12" id="KW-0798">TonB box</keyword>
<evidence type="ECO:0000256" key="7">
    <source>
        <dbReference type="ARBA" id="ARBA00023065"/>
    </source>
</evidence>
<keyword evidence="7" id="KW-0406">Ion transport</keyword>
<feature type="domain" description="TonB-dependent receptor plug" evidence="14">
    <location>
        <begin position="49"/>
        <end position="157"/>
    </location>
</feature>
<dbReference type="Pfam" id="PF07715">
    <property type="entry name" value="Plug"/>
    <property type="match status" value="1"/>
</dbReference>
<dbReference type="InterPro" id="IPR012910">
    <property type="entry name" value="Plug_dom"/>
</dbReference>
<dbReference type="PROSITE" id="PS52016">
    <property type="entry name" value="TONB_DEPENDENT_REC_3"/>
    <property type="match status" value="1"/>
</dbReference>
<evidence type="ECO:0000256" key="2">
    <source>
        <dbReference type="ARBA" id="ARBA00022448"/>
    </source>
</evidence>
<keyword evidence="10 11" id="KW-0998">Cell outer membrane</keyword>
<keyword evidence="4" id="KW-0410">Iron transport</keyword>
<dbReference type="PANTHER" id="PTHR32552">
    <property type="entry name" value="FERRICHROME IRON RECEPTOR-RELATED"/>
    <property type="match status" value="1"/>
</dbReference>
<evidence type="ECO:0000259" key="13">
    <source>
        <dbReference type="Pfam" id="PF00593"/>
    </source>
</evidence>
<dbReference type="InterPro" id="IPR000531">
    <property type="entry name" value="Beta-barrel_TonB"/>
</dbReference>